<gene>
    <name evidence="2" type="ORF">K503DRAFT_191359</name>
</gene>
<accession>A0A1B7MZC9</accession>
<dbReference type="Proteomes" id="UP000092154">
    <property type="component" value="Unassembled WGS sequence"/>
</dbReference>
<dbReference type="SUPFAM" id="SSF52540">
    <property type="entry name" value="P-loop containing nucleoside triphosphate hydrolases"/>
    <property type="match status" value="1"/>
</dbReference>
<dbReference type="AlphaFoldDB" id="A0A1B7MZC9"/>
<dbReference type="InParanoid" id="A0A1B7MZC9"/>
<dbReference type="Pfam" id="PF01926">
    <property type="entry name" value="MMR_HSR1"/>
    <property type="match status" value="1"/>
</dbReference>
<protein>
    <submittedName>
        <fullName evidence="2">GTP-binding protein</fullName>
    </submittedName>
</protein>
<evidence type="ECO:0000313" key="3">
    <source>
        <dbReference type="Proteomes" id="UP000092154"/>
    </source>
</evidence>
<dbReference type="CDD" id="cd00882">
    <property type="entry name" value="Ras_like_GTPase"/>
    <property type="match status" value="1"/>
</dbReference>
<dbReference type="InterPro" id="IPR027417">
    <property type="entry name" value="P-loop_NTPase"/>
</dbReference>
<evidence type="ECO:0000313" key="2">
    <source>
        <dbReference type="EMBL" id="OAX37964.1"/>
    </source>
</evidence>
<keyword evidence="3" id="KW-1185">Reference proteome</keyword>
<reference evidence="2 3" key="1">
    <citation type="submission" date="2016-06" db="EMBL/GenBank/DDBJ databases">
        <title>Comparative genomics of the ectomycorrhizal sister species Rhizopogon vinicolor and Rhizopogon vesiculosus (Basidiomycota: Boletales) reveals a divergence of the mating type B locus.</title>
        <authorList>
            <consortium name="DOE Joint Genome Institute"/>
            <person name="Mujic A.B."/>
            <person name="Kuo A."/>
            <person name="Tritt A."/>
            <person name="Lipzen A."/>
            <person name="Chen C."/>
            <person name="Johnson J."/>
            <person name="Sharma A."/>
            <person name="Barry K."/>
            <person name="Grigoriev I.V."/>
            <person name="Spatafora J.W."/>
        </authorList>
    </citation>
    <scope>NUCLEOTIDE SEQUENCE [LARGE SCALE GENOMIC DNA]</scope>
    <source>
        <strain evidence="2 3">AM-OR11-026</strain>
    </source>
</reference>
<dbReference type="GO" id="GO:0005525">
    <property type="term" value="F:GTP binding"/>
    <property type="evidence" value="ECO:0007669"/>
    <property type="project" value="InterPro"/>
</dbReference>
<dbReference type="STRING" id="1314800.A0A1B7MZC9"/>
<dbReference type="Gene3D" id="3.40.50.300">
    <property type="entry name" value="P-loop containing nucleotide triphosphate hydrolases"/>
    <property type="match status" value="1"/>
</dbReference>
<dbReference type="InterPro" id="IPR006073">
    <property type="entry name" value="GTP-bd"/>
</dbReference>
<organism evidence="2 3">
    <name type="scientific">Rhizopogon vinicolor AM-OR11-026</name>
    <dbReference type="NCBI Taxonomy" id="1314800"/>
    <lineage>
        <taxon>Eukaryota</taxon>
        <taxon>Fungi</taxon>
        <taxon>Dikarya</taxon>
        <taxon>Basidiomycota</taxon>
        <taxon>Agaricomycotina</taxon>
        <taxon>Agaricomycetes</taxon>
        <taxon>Agaricomycetidae</taxon>
        <taxon>Boletales</taxon>
        <taxon>Suillineae</taxon>
        <taxon>Rhizopogonaceae</taxon>
        <taxon>Rhizopogon</taxon>
    </lineage>
</organism>
<sequence length="274" mass="31559">MAPTEDIRKMFKRFRILVVGRANAGKTTLLQRVCNTTEKPEIFNGRGEKIDASVVQSSRDRGYHEIRNELVFGSNPGFVFHDSCGFEAGGVDEFKEMKEFVLERASSGKLNERIHVIWYCIPMDECHRAITKAEEMFFAECDTSSVPVIAVFTKFDALWDDAYGELEEAGLTRMEIDRRVPEKAKEIFTNMRIWDRLRETRYPPKDWVYLAEMEKDDADCGPLLEGTTNALGEEAMQMLLISTQRTNLALCIKYAVERYVHWCIDSLIDLAWTL</sequence>
<proteinExistence type="predicted"/>
<name>A0A1B7MZC9_9AGAM</name>
<evidence type="ECO:0000259" key="1">
    <source>
        <dbReference type="Pfam" id="PF01926"/>
    </source>
</evidence>
<dbReference type="EMBL" id="KV448320">
    <property type="protein sequence ID" value="OAX37964.1"/>
    <property type="molecule type" value="Genomic_DNA"/>
</dbReference>
<feature type="domain" description="G" evidence="1">
    <location>
        <begin position="15"/>
        <end position="154"/>
    </location>
</feature>
<dbReference type="OrthoDB" id="59699at2759"/>